<evidence type="ECO:0000313" key="4">
    <source>
        <dbReference type="Proteomes" id="UP000203589"/>
    </source>
</evidence>
<dbReference type="GO" id="GO:0006508">
    <property type="term" value="P:proteolysis"/>
    <property type="evidence" value="ECO:0007669"/>
    <property type="project" value="InterPro"/>
</dbReference>
<keyword evidence="4" id="KW-1185">Reference proteome</keyword>
<dbReference type="Pfam" id="PF00656">
    <property type="entry name" value="Peptidase_C14"/>
    <property type="match status" value="1"/>
</dbReference>
<accession>A0A222DZN6</accession>
<dbReference type="OrthoDB" id="7782582at2"/>
<dbReference type="Proteomes" id="UP000203589">
    <property type="component" value="Chromosome"/>
</dbReference>
<gene>
    <name evidence="3" type="ORF">ANTHELSMS3_00737</name>
</gene>
<dbReference type="GO" id="GO:0004197">
    <property type="term" value="F:cysteine-type endopeptidase activity"/>
    <property type="evidence" value="ECO:0007669"/>
    <property type="project" value="InterPro"/>
</dbReference>
<feature type="domain" description="Peptidase C14 caspase" evidence="2">
    <location>
        <begin position="880"/>
        <end position="1115"/>
    </location>
</feature>
<protein>
    <submittedName>
        <fullName evidence="3">Caspase domain protein</fullName>
    </submittedName>
</protein>
<organism evidence="3 4">
    <name type="scientific">Antarctobacter heliothermus</name>
    <dbReference type="NCBI Taxonomy" id="74033"/>
    <lineage>
        <taxon>Bacteria</taxon>
        <taxon>Pseudomonadati</taxon>
        <taxon>Pseudomonadota</taxon>
        <taxon>Alphaproteobacteria</taxon>
        <taxon>Rhodobacterales</taxon>
        <taxon>Roseobacteraceae</taxon>
        <taxon>Antarctobacter</taxon>
    </lineage>
</organism>
<reference evidence="3 4" key="1">
    <citation type="submission" date="2017-07" db="EMBL/GenBank/DDBJ databases">
        <title>Genome Sequence of Antarctobacter heliothermus Strain SMS3 Isolated from a culture of the Diatom Skeletonema marinoi.</title>
        <authorList>
            <person name="Topel M."/>
            <person name="Pinder M.I.M."/>
            <person name="Johansson O.N."/>
            <person name="Kourtchenko O."/>
            <person name="Godhe A."/>
            <person name="Clarke A.K."/>
        </authorList>
    </citation>
    <scope>NUCLEOTIDE SEQUENCE [LARGE SCALE GENOMIC DNA]</scope>
    <source>
        <strain evidence="3 4">SMS3</strain>
    </source>
</reference>
<dbReference type="KEGG" id="aht:ANTHELSMS3_00737"/>
<dbReference type="EMBL" id="CP022540">
    <property type="protein sequence ID" value="ASP19455.1"/>
    <property type="molecule type" value="Genomic_DNA"/>
</dbReference>
<dbReference type="InterPro" id="IPR018247">
    <property type="entry name" value="EF_Hand_1_Ca_BS"/>
</dbReference>
<dbReference type="InterPro" id="IPR011600">
    <property type="entry name" value="Pept_C14_caspase"/>
</dbReference>
<name>A0A222DZN6_9RHOB</name>
<dbReference type="AlphaFoldDB" id="A0A222DZN6"/>
<keyword evidence="1" id="KW-0732">Signal</keyword>
<sequence length="1125" mass="120647">MTRSILARLALRLAALTLAPVSGFAETFDLRSDLTCEARDAVTDRLAADTRVTISGDAVNVGGQFSLDWERPGFPEREPIFLMVSFDGPVRLSGDGMYALLPDARAPFGISWDKAQTRAVIPFFGRGMPKNGSIEVEPLLSGPLTLRWSVVGHSGCAERIGPDGQGNHVINVTTAARPEIVVKDPVSEDVPDQVLVNRDGSRHLHLFNGRFRLTDAATGAEILELVGKPHFSPGGRYVVLPGADAAGIFDAVDGARVVPANDGFIWNADWSALIWSHEDSFVLQVLSGNGLSQLHNFAAGRTVRVTDNGCRVCGANQHTYKLDLENNVFISEAYNELNAHRLSEGGLVSQFRPEITSGVRVGDANRRNALRDIDRQQAVAGVALGNGLVFSDQIAVSVPFSTGFSRSDNLKNNDAVADSLNPYHRPNRQVTQVAKGGADPVNGTASGALAWRSIGADISGPTSTHVTKRLREFGLPVVAGVPVERTDVAAMLPQFDSSQHSTNAARKQAFDAHDVKVTSAYAAQWQAISAATGVDVQRFERRQYASSCSVQGEGKLLGEFETLWSWTSEGETHRLTTLRCVEGSAAFNYPTTYLFSSGLEGGVSSRETNWGTISSLDLGNPGTNIGNLCTSSIDACGFEVQVFDDTLILFSRPASAYAVIDLTIGQVVSKQFDLPRGDLFDNVLMTEDGRHLVTLQRDGSFFVNRLSNAQPVLSGLYADDEVIVWSDDGRYDATSEGAYFVSYTFPGHFGEYTAQQFENYLKVPGLVQQVRLGVYKPSTVQITPPPILRASVEVTDTQAVLKAEAQAPVALRALTVFQDGLRTQDFAADGPVSDWQETIDLLPGTRWLSLVATDVNGVASAPYSVEIPQPAAARRLHVFAIGVDDYGDASLNLTAAVGDARLFASALADRADDGVRIASQTVLLDAEATPDRILSELETLVQTAHPGDTVALYFAGHGLSVDGRYYLAAAGVDVDNISGTALPFDALSARLRDADLRIALFIDACHSGLAGDGLFSTNDQVVGGALDQIPSGLVVFAAAKGREFSLEDPETAQGFFAQALAEVLHDPARDLNGNGAVELSELFRGTKQLVSDRVQQAQQGAAPADLLTQTPWMARNLMVGDFALF</sequence>
<evidence type="ECO:0000313" key="3">
    <source>
        <dbReference type="EMBL" id="ASP19455.1"/>
    </source>
</evidence>
<evidence type="ECO:0000256" key="1">
    <source>
        <dbReference type="SAM" id="SignalP"/>
    </source>
</evidence>
<dbReference type="PROSITE" id="PS00018">
    <property type="entry name" value="EF_HAND_1"/>
    <property type="match status" value="1"/>
</dbReference>
<evidence type="ECO:0000259" key="2">
    <source>
        <dbReference type="Pfam" id="PF00656"/>
    </source>
</evidence>
<feature type="chain" id="PRO_5012758954" evidence="1">
    <location>
        <begin position="26"/>
        <end position="1125"/>
    </location>
</feature>
<proteinExistence type="predicted"/>
<dbReference type="Gene3D" id="3.40.50.1460">
    <property type="match status" value="1"/>
</dbReference>
<feature type="signal peptide" evidence="1">
    <location>
        <begin position="1"/>
        <end position="25"/>
    </location>
</feature>
<dbReference type="RefSeq" id="WP_094033690.1">
    <property type="nucleotide sequence ID" value="NZ_CP022540.1"/>
</dbReference>